<protein>
    <submittedName>
        <fullName evidence="1">Uncharacterized protein</fullName>
    </submittedName>
</protein>
<accession>A0ABQ5UIE4</accession>
<dbReference type="Pfam" id="PF19531">
    <property type="entry name" value="DUF6058"/>
    <property type="match status" value="1"/>
</dbReference>
<sequence>MSDVDLLRNYVLRHFVPLSELAALANISPARVRSLIEARAIPGAIYGIWPNGAYFSPIGGHHGTPIGEPAHWYSPAAAWWLRRAHDLDAHAAADLFEHRFVADFVSRLAAEPDGALGYPGAWVDGSFSPAGAAATARGEWRDWIDGGYGVCLRHWDAYHAITKTCRRASIVRLTDEGRRQDLTSGEIDTLLDAMEQLDAVMLPFAPHQRPHGTPGLWIDAILVNYHLGRSRDQAQPGSPGRICA</sequence>
<dbReference type="Proteomes" id="UP001161406">
    <property type="component" value="Unassembled WGS sequence"/>
</dbReference>
<evidence type="ECO:0000313" key="1">
    <source>
        <dbReference type="EMBL" id="GLQ11761.1"/>
    </source>
</evidence>
<gene>
    <name evidence="1" type="ORF">GCM10007913_36930</name>
</gene>
<comment type="caution">
    <text evidence="1">The sequence shown here is derived from an EMBL/GenBank/DDBJ whole genome shotgun (WGS) entry which is preliminary data.</text>
</comment>
<keyword evidence="2" id="KW-1185">Reference proteome</keyword>
<organism evidence="1 2">
    <name type="scientific">Devosia yakushimensis</name>
    <dbReference type="NCBI Taxonomy" id="470028"/>
    <lineage>
        <taxon>Bacteria</taxon>
        <taxon>Pseudomonadati</taxon>
        <taxon>Pseudomonadota</taxon>
        <taxon>Alphaproteobacteria</taxon>
        <taxon>Hyphomicrobiales</taxon>
        <taxon>Devosiaceae</taxon>
        <taxon>Devosia</taxon>
    </lineage>
</organism>
<proteinExistence type="predicted"/>
<reference evidence="1" key="1">
    <citation type="journal article" date="2014" name="Int. J. Syst. Evol. Microbiol.">
        <title>Complete genome of a new Firmicutes species belonging to the dominant human colonic microbiota ('Ruminococcus bicirculans') reveals two chromosomes and a selective capacity to utilize plant glucans.</title>
        <authorList>
            <consortium name="NISC Comparative Sequencing Program"/>
            <person name="Wegmann U."/>
            <person name="Louis P."/>
            <person name="Goesmann A."/>
            <person name="Henrissat B."/>
            <person name="Duncan S.H."/>
            <person name="Flint H.J."/>
        </authorList>
    </citation>
    <scope>NUCLEOTIDE SEQUENCE</scope>
    <source>
        <strain evidence="1">NBRC 103855</strain>
    </source>
</reference>
<evidence type="ECO:0000313" key="2">
    <source>
        <dbReference type="Proteomes" id="UP001161406"/>
    </source>
</evidence>
<dbReference type="EMBL" id="BSNG01000002">
    <property type="protein sequence ID" value="GLQ11761.1"/>
    <property type="molecule type" value="Genomic_DNA"/>
</dbReference>
<dbReference type="RefSeq" id="WP_284393371.1">
    <property type="nucleotide sequence ID" value="NZ_BSNG01000002.1"/>
</dbReference>
<dbReference type="InterPro" id="IPR045694">
    <property type="entry name" value="DUF6058"/>
</dbReference>
<reference evidence="1" key="2">
    <citation type="submission" date="2023-01" db="EMBL/GenBank/DDBJ databases">
        <title>Draft genome sequence of Devosia yakushimensis strain NBRC 103855.</title>
        <authorList>
            <person name="Sun Q."/>
            <person name="Mori K."/>
        </authorList>
    </citation>
    <scope>NUCLEOTIDE SEQUENCE</scope>
    <source>
        <strain evidence="1">NBRC 103855</strain>
    </source>
</reference>
<name>A0ABQ5UIE4_9HYPH</name>